<protein>
    <submittedName>
        <fullName evidence="1">Uncharacterized protein</fullName>
    </submittedName>
</protein>
<dbReference type="Proteomes" id="UP001375743">
    <property type="component" value="Unassembled WGS sequence"/>
</dbReference>
<sequence length="238" mass="26405">MRTGLQLTWNQLLDEALETFKAMARTRLRAGELLTLDAWYDIAAKAAEQTAPRRDVAIAAVLQSQPSLMSRPLIEERGSLGETAFVLIREALRDEIAGRMNSLQAQVTRGQATAPAEDRVRALKEDPQAQASWELFAVRLDEAFLWRLARDAGTELLPDPEADPEAAATYIEAFLKEVMPEDLQVIVTLLASSPTLAVRPPAEAQTFEGCASFTLEEAIGERLADLFRQFWEQQNPPA</sequence>
<dbReference type="EMBL" id="JBBLZC010000020">
    <property type="protein sequence ID" value="MEK0085014.1"/>
    <property type="molecule type" value="Genomic_DNA"/>
</dbReference>
<proteinExistence type="predicted"/>
<comment type="caution">
    <text evidence="1">The sequence shown here is derived from an EMBL/GenBank/DDBJ whole genome shotgun (WGS) entry which is preliminary data.</text>
</comment>
<dbReference type="RefSeq" id="WP_418160862.1">
    <property type="nucleotide sequence ID" value="NZ_JBBLZC010000020.1"/>
</dbReference>
<evidence type="ECO:0000313" key="2">
    <source>
        <dbReference type="Proteomes" id="UP001375743"/>
    </source>
</evidence>
<accession>A0ABU8XVC9</accession>
<organism evidence="1 2">
    <name type="scientific">Benzoatithermus flavus</name>
    <dbReference type="NCBI Taxonomy" id="3108223"/>
    <lineage>
        <taxon>Bacteria</taxon>
        <taxon>Pseudomonadati</taxon>
        <taxon>Pseudomonadota</taxon>
        <taxon>Alphaproteobacteria</taxon>
        <taxon>Geminicoccales</taxon>
        <taxon>Geminicoccaceae</taxon>
        <taxon>Benzoatithermus</taxon>
    </lineage>
</organism>
<evidence type="ECO:0000313" key="1">
    <source>
        <dbReference type="EMBL" id="MEK0085014.1"/>
    </source>
</evidence>
<reference evidence="1 2" key="1">
    <citation type="submission" date="2024-01" db="EMBL/GenBank/DDBJ databases">
        <title>Multi-omics insights into the function and evolution of sodium benzoate biodegradation pathways in Benzoatithermus flavus gen. nov., sp. nov. from hot spring.</title>
        <authorList>
            <person name="Hu C.-J."/>
            <person name="Li W.-J."/>
        </authorList>
    </citation>
    <scope>NUCLEOTIDE SEQUENCE [LARGE SCALE GENOMIC DNA]</scope>
    <source>
        <strain evidence="1 2">SYSU G07066</strain>
    </source>
</reference>
<name>A0ABU8XVC9_9PROT</name>
<keyword evidence="2" id="KW-1185">Reference proteome</keyword>
<gene>
    <name evidence="1" type="ORF">U1T56_17810</name>
</gene>